<dbReference type="AlphaFoldDB" id="A0A096AVL2"/>
<feature type="domain" description="MaoC-like" evidence="1">
    <location>
        <begin position="12"/>
        <end position="119"/>
    </location>
</feature>
<dbReference type="EMBL" id="JRNU01000070">
    <property type="protein sequence ID" value="KGF50771.1"/>
    <property type="molecule type" value="Genomic_DNA"/>
</dbReference>
<dbReference type="RefSeq" id="WP_036856841.1">
    <property type="nucleotide sequence ID" value="NZ_JRNU01000070.1"/>
</dbReference>
<dbReference type="SUPFAM" id="SSF54637">
    <property type="entry name" value="Thioesterase/thiol ester dehydrase-isomerase"/>
    <property type="match status" value="1"/>
</dbReference>
<name>A0A096AVL2_9BACT</name>
<evidence type="ECO:0000313" key="2">
    <source>
        <dbReference type="EMBL" id="KGF50771.1"/>
    </source>
</evidence>
<sequence>MEQLLINSYDEFASYLGKKLGESEWLAVDQDRINLFADATLDHQWIHVDTKRANEESPYHSTIAHGYLTLSLLPYMWNQIIKVNNLKMMVNYGMDKMRFGNPVITGSRIRLVANLDTIENLRGICRAGIKFQIEIEGQCKPALEGIATFLYYFA</sequence>
<dbReference type="OrthoDB" id="9801735at2"/>
<evidence type="ECO:0000313" key="3">
    <source>
        <dbReference type="Proteomes" id="UP000029614"/>
    </source>
</evidence>
<dbReference type="PANTHER" id="PTHR42993">
    <property type="entry name" value="MAOC-LIKE DEHYDRATASE DOMAIN-CONTAINING PROTEIN"/>
    <property type="match status" value="1"/>
</dbReference>
<evidence type="ECO:0000259" key="1">
    <source>
        <dbReference type="Pfam" id="PF01575"/>
    </source>
</evidence>
<keyword evidence="3" id="KW-1185">Reference proteome</keyword>
<dbReference type="InterPro" id="IPR039375">
    <property type="entry name" value="NodN-like"/>
</dbReference>
<reference evidence="2 3" key="1">
    <citation type="submission" date="2014-07" db="EMBL/GenBank/DDBJ databases">
        <authorList>
            <person name="McCorrison J."/>
            <person name="Sanka R."/>
            <person name="Torralba M."/>
            <person name="Gillis M."/>
            <person name="Haft D.H."/>
            <person name="Methe B."/>
            <person name="Sutton G."/>
            <person name="Nelson K.E."/>
        </authorList>
    </citation>
    <scope>NUCLEOTIDE SEQUENCE [LARGE SCALE GENOMIC DNA]</scope>
    <source>
        <strain evidence="2 3">DNF00058</strain>
    </source>
</reference>
<dbReference type="Gene3D" id="3.10.129.10">
    <property type="entry name" value="Hotdog Thioesterase"/>
    <property type="match status" value="1"/>
</dbReference>
<dbReference type="CDD" id="cd03450">
    <property type="entry name" value="NodN"/>
    <property type="match status" value="1"/>
</dbReference>
<proteinExistence type="predicted"/>
<protein>
    <submittedName>
        <fullName evidence="2">Acyl dehydratase</fullName>
    </submittedName>
</protein>
<dbReference type="PANTHER" id="PTHR42993:SF1">
    <property type="entry name" value="MAOC-LIKE DEHYDRATASE DOMAIN-CONTAINING PROTEIN"/>
    <property type="match status" value="1"/>
</dbReference>
<dbReference type="InterPro" id="IPR029069">
    <property type="entry name" value="HotDog_dom_sf"/>
</dbReference>
<comment type="caution">
    <text evidence="2">The sequence shown here is derived from an EMBL/GenBank/DDBJ whole genome shotgun (WGS) entry which is preliminary data.</text>
</comment>
<accession>A0A096AVL2</accession>
<gene>
    <name evidence="2" type="ORF">HMPREF9302_09635</name>
</gene>
<dbReference type="Proteomes" id="UP000029614">
    <property type="component" value="Unassembled WGS sequence"/>
</dbReference>
<dbReference type="Pfam" id="PF01575">
    <property type="entry name" value="MaoC_dehydratas"/>
    <property type="match status" value="1"/>
</dbReference>
<dbReference type="InterPro" id="IPR002539">
    <property type="entry name" value="MaoC-like_dom"/>
</dbReference>
<organism evidence="2 3">
    <name type="scientific">Prevotella amnii DNF00058</name>
    <dbReference type="NCBI Taxonomy" id="1401066"/>
    <lineage>
        <taxon>Bacteria</taxon>
        <taxon>Pseudomonadati</taxon>
        <taxon>Bacteroidota</taxon>
        <taxon>Bacteroidia</taxon>
        <taxon>Bacteroidales</taxon>
        <taxon>Prevotellaceae</taxon>
        <taxon>Prevotella</taxon>
    </lineage>
</organism>